<dbReference type="GO" id="GO:0005829">
    <property type="term" value="C:cytosol"/>
    <property type="evidence" value="ECO:0007669"/>
    <property type="project" value="TreeGrafter"/>
</dbReference>
<evidence type="ECO:0000256" key="2">
    <source>
        <dbReference type="ARBA" id="ARBA00004742"/>
    </source>
</evidence>
<evidence type="ECO:0000256" key="11">
    <source>
        <dbReference type="RuleBase" id="RU363013"/>
    </source>
</evidence>
<comment type="pathway">
    <text evidence="1 11">Carbohydrate degradation; glycolysis; D-glyceraldehyde 3-phosphate from glycerone phosphate: step 1/1.</text>
</comment>
<dbReference type="GO" id="GO:0006096">
    <property type="term" value="P:glycolytic process"/>
    <property type="evidence" value="ECO:0007669"/>
    <property type="project" value="UniProtKB-UniPathway"/>
</dbReference>
<comment type="subunit">
    <text evidence="4">Homodimer.</text>
</comment>
<comment type="catalytic activity">
    <reaction evidence="9">
        <text>D-glyceraldehyde 3-phosphate = dihydroxyacetone phosphate</text>
        <dbReference type="Rhea" id="RHEA:18585"/>
        <dbReference type="ChEBI" id="CHEBI:57642"/>
        <dbReference type="ChEBI" id="CHEBI:59776"/>
        <dbReference type="EC" id="5.3.1.1"/>
    </reaction>
    <physiologicalReaction direction="left-to-right" evidence="9">
        <dbReference type="Rhea" id="RHEA:18586"/>
    </physiologicalReaction>
</comment>
<comment type="function">
    <text evidence="10">Catalyzes the interconversion of glyceraldehyde 3-phosphate and dihydroxyacetone phosphate in the glycolytic and gluconeogenic pathways.</text>
</comment>
<evidence type="ECO:0000256" key="4">
    <source>
        <dbReference type="ARBA" id="ARBA00011738"/>
    </source>
</evidence>
<comment type="pathway">
    <text evidence="2 11">Carbohydrate biosynthesis; gluconeogenesis.</text>
</comment>
<evidence type="ECO:0000256" key="6">
    <source>
        <dbReference type="ARBA" id="ARBA00022490"/>
    </source>
</evidence>
<dbReference type="PROSITE" id="PS51440">
    <property type="entry name" value="TIM_2"/>
    <property type="match status" value="1"/>
</dbReference>
<dbReference type="UniPathway" id="UPA00109">
    <property type="reaction ID" value="UER00189"/>
</dbReference>
<dbReference type="HAMAP" id="MF_00147_B">
    <property type="entry name" value="TIM_B"/>
    <property type="match status" value="1"/>
</dbReference>
<proteinExistence type="inferred from homology"/>
<dbReference type="AlphaFoldDB" id="A0A7S3I0X6"/>
<dbReference type="SUPFAM" id="SSF51351">
    <property type="entry name" value="Triosephosphate isomerase (TIM)"/>
    <property type="match status" value="1"/>
</dbReference>
<reference evidence="12" key="1">
    <citation type="submission" date="2021-01" db="EMBL/GenBank/DDBJ databases">
        <authorList>
            <person name="Corre E."/>
            <person name="Pelletier E."/>
            <person name="Niang G."/>
            <person name="Scheremetjew M."/>
            <person name="Finn R."/>
            <person name="Kale V."/>
            <person name="Holt S."/>
            <person name="Cochrane G."/>
            <person name="Meng A."/>
            <person name="Brown T."/>
            <person name="Cohen L."/>
        </authorList>
    </citation>
    <scope>NUCLEOTIDE SEQUENCE</scope>
    <source>
        <strain evidence="12">Fehren 1</strain>
    </source>
</reference>
<name>A0A7S3I0X6_9SPIT</name>
<dbReference type="GO" id="GO:0004807">
    <property type="term" value="F:triose-phosphate isomerase activity"/>
    <property type="evidence" value="ECO:0007669"/>
    <property type="project" value="UniProtKB-EC"/>
</dbReference>
<dbReference type="InterPro" id="IPR020861">
    <property type="entry name" value="Triosephosphate_isomerase_AS"/>
</dbReference>
<gene>
    <name evidence="12" type="ORF">FEHR0123_LOCUS4893</name>
</gene>
<evidence type="ECO:0000256" key="1">
    <source>
        <dbReference type="ARBA" id="ARBA00004680"/>
    </source>
</evidence>
<keyword evidence="5 11" id="KW-0312">Gluconeogenesis</keyword>
<dbReference type="GO" id="GO:0019563">
    <property type="term" value="P:glycerol catabolic process"/>
    <property type="evidence" value="ECO:0007669"/>
    <property type="project" value="TreeGrafter"/>
</dbReference>
<keyword evidence="7 11" id="KW-0324">Glycolysis</keyword>
<dbReference type="EMBL" id="HBIE01015843">
    <property type="protein sequence ID" value="CAE0309977.1"/>
    <property type="molecule type" value="Transcribed_RNA"/>
</dbReference>
<evidence type="ECO:0000256" key="8">
    <source>
        <dbReference type="ARBA" id="ARBA00023235"/>
    </source>
</evidence>
<comment type="similarity">
    <text evidence="3 11">Belongs to the triosephosphate isomerase family.</text>
</comment>
<dbReference type="InterPro" id="IPR035990">
    <property type="entry name" value="TIM_sf"/>
</dbReference>
<dbReference type="Pfam" id="PF00121">
    <property type="entry name" value="TIM"/>
    <property type="match status" value="1"/>
</dbReference>
<organism evidence="12">
    <name type="scientific">Favella ehrenbergii</name>
    <dbReference type="NCBI Taxonomy" id="182087"/>
    <lineage>
        <taxon>Eukaryota</taxon>
        <taxon>Sar</taxon>
        <taxon>Alveolata</taxon>
        <taxon>Ciliophora</taxon>
        <taxon>Intramacronucleata</taxon>
        <taxon>Spirotrichea</taxon>
        <taxon>Choreotrichia</taxon>
        <taxon>Tintinnida</taxon>
        <taxon>Xystonellidae</taxon>
        <taxon>Favella</taxon>
    </lineage>
</organism>
<dbReference type="InterPro" id="IPR000652">
    <property type="entry name" value="Triosephosphate_isomerase"/>
</dbReference>
<sequence>MGGGRPAVGSRGLSSAIMMAQRTPLMAGNWKMNTDLPEAVALAKAVAAASAKADDVDVAVCVPFPFIMPVKEAMAGSKVGIGAQDCHWEEAGAYTGAISTSMLKSVGIDYVLAGHSERRSIFGDSDEDTNKKVLKILGDGLKCILCIGELKEERESGETFNVCDVQLTKGLKGVSTEMMSNVVIAYEPVWAIGTGLTATPEVAQETHAYIRSWFVDNYSQEVADKVIIQYGGSVNPSNVDDLMKCPDIDGALVGGASLQSEGFARIINFEK</sequence>
<evidence type="ECO:0000256" key="7">
    <source>
        <dbReference type="ARBA" id="ARBA00023152"/>
    </source>
</evidence>
<dbReference type="FunFam" id="3.20.20.70:FF:000016">
    <property type="entry name" value="Triosephosphate isomerase"/>
    <property type="match status" value="1"/>
</dbReference>
<dbReference type="NCBIfam" id="TIGR00419">
    <property type="entry name" value="tim"/>
    <property type="match status" value="1"/>
</dbReference>
<evidence type="ECO:0000256" key="10">
    <source>
        <dbReference type="ARBA" id="ARBA00056661"/>
    </source>
</evidence>
<dbReference type="GO" id="GO:0046166">
    <property type="term" value="P:glyceraldehyde-3-phosphate biosynthetic process"/>
    <property type="evidence" value="ECO:0007669"/>
    <property type="project" value="TreeGrafter"/>
</dbReference>
<protein>
    <recommendedName>
        <fullName evidence="11">Triosephosphate isomerase</fullName>
        <ecNumber evidence="11">5.3.1.1</ecNumber>
    </recommendedName>
</protein>
<keyword evidence="8 11" id="KW-0413">Isomerase</keyword>
<dbReference type="EC" id="5.3.1.1" evidence="11"/>
<keyword evidence="6" id="KW-0963">Cytoplasm</keyword>
<evidence type="ECO:0000256" key="5">
    <source>
        <dbReference type="ARBA" id="ARBA00022432"/>
    </source>
</evidence>
<evidence type="ECO:0000313" key="12">
    <source>
        <dbReference type="EMBL" id="CAE0309977.1"/>
    </source>
</evidence>
<dbReference type="UniPathway" id="UPA00138"/>
<dbReference type="InterPro" id="IPR022896">
    <property type="entry name" value="TrioseP_Isoase_bac/euk"/>
</dbReference>
<dbReference type="PANTHER" id="PTHR21139:SF42">
    <property type="entry name" value="TRIOSEPHOSPHATE ISOMERASE"/>
    <property type="match status" value="1"/>
</dbReference>
<dbReference type="GO" id="GO:0006094">
    <property type="term" value="P:gluconeogenesis"/>
    <property type="evidence" value="ECO:0007669"/>
    <property type="project" value="UniProtKB-UniPathway"/>
</dbReference>
<evidence type="ECO:0000256" key="3">
    <source>
        <dbReference type="ARBA" id="ARBA00007422"/>
    </source>
</evidence>
<dbReference type="InterPro" id="IPR013785">
    <property type="entry name" value="Aldolase_TIM"/>
</dbReference>
<accession>A0A7S3I0X6</accession>
<dbReference type="PANTHER" id="PTHR21139">
    <property type="entry name" value="TRIOSEPHOSPHATE ISOMERASE"/>
    <property type="match status" value="1"/>
</dbReference>
<evidence type="ECO:0000256" key="9">
    <source>
        <dbReference type="ARBA" id="ARBA00052432"/>
    </source>
</evidence>
<dbReference type="PROSITE" id="PS00171">
    <property type="entry name" value="TIM_1"/>
    <property type="match status" value="1"/>
</dbReference>
<dbReference type="Gene3D" id="3.20.20.70">
    <property type="entry name" value="Aldolase class I"/>
    <property type="match status" value="1"/>
</dbReference>
<dbReference type="CDD" id="cd00311">
    <property type="entry name" value="TIM"/>
    <property type="match status" value="1"/>
</dbReference>